<reference evidence="1" key="1">
    <citation type="submission" date="2020-05" db="EMBL/GenBank/DDBJ databases">
        <title>WGS assembly of Panicum virgatum.</title>
        <authorList>
            <person name="Lovell J.T."/>
            <person name="Jenkins J."/>
            <person name="Shu S."/>
            <person name="Juenger T.E."/>
            <person name="Schmutz J."/>
        </authorList>
    </citation>
    <scope>NUCLEOTIDE SEQUENCE</scope>
    <source>
        <strain evidence="1">AP13</strain>
    </source>
</reference>
<dbReference type="EMBL" id="CM029051">
    <property type="protein sequence ID" value="KAG2561549.1"/>
    <property type="molecule type" value="Genomic_DNA"/>
</dbReference>
<evidence type="ECO:0000313" key="1">
    <source>
        <dbReference type="EMBL" id="KAG2561549.1"/>
    </source>
</evidence>
<dbReference type="AlphaFoldDB" id="A0A8T0PLS7"/>
<sequence length="130" mass="13310">MDRIHSNPRVEWFDPLLGRHPTGAAAARAPPPGGGTRTGGALLRCPSLSLYLASSGGDALCARWKLDGWMDGQHWKLKVPWFLAGNGIALQCIATATTAAAAASELPLSAVQDSEGSGGIHIAAAAAARG</sequence>
<proteinExistence type="predicted"/>
<comment type="caution">
    <text evidence="1">The sequence shown here is derived from an EMBL/GenBank/DDBJ whole genome shotgun (WGS) entry which is preliminary data.</text>
</comment>
<accession>A0A8T0PLS7</accession>
<name>A0A8T0PLS7_PANVG</name>
<dbReference type="Proteomes" id="UP000823388">
    <property type="component" value="Chromosome 8K"/>
</dbReference>
<protein>
    <submittedName>
        <fullName evidence="1">Uncharacterized protein</fullName>
    </submittedName>
</protein>
<evidence type="ECO:0000313" key="2">
    <source>
        <dbReference type="Proteomes" id="UP000823388"/>
    </source>
</evidence>
<keyword evidence="2" id="KW-1185">Reference proteome</keyword>
<gene>
    <name evidence="1" type="ORF">PVAP13_8KG228402</name>
</gene>
<organism evidence="1 2">
    <name type="scientific">Panicum virgatum</name>
    <name type="common">Blackwell switchgrass</name>
    <dbReference type="NCBI Taxonomy" id="38727"/>
    <lineage>
        <taxon>Eukaryota</taxon>
        <taxon>Viridiplantae</taxon>
        <taxon>Streptophyta</taxon>
        <taxon>Embryophyta</taxon>
        <taxon>Tracheophyta</taxon>
        <taxon>Spermatophyta</taxon>
        <taxon>Magnoliopsida</taxon>
        <taxon>Liliopsida</taxon>
        <taxon>Poales</taxon>
        <taxon>Poaceae</taxon>
        <taxon>PACMAD clade</taxon>
        <taxon>Panicoideae</taxon>
        <taxon>Panicodae</taxon>
        <taxon>Paniceae</taxon>
        <taxon>Panicinae</taxon>
        <taxon>Panicum</taxon>
        <taxon>Panicum sect. Hiantes</taxon>
    </lineage>
</organism>